<evidence type="ECO:0000313" key="2">
    <source>
        <dbReference type="Proteomes" id="UP000253517"/>
    </source>
</evidence>
<protein>
    <recommendedName>
        <fullName evidence="3">Orotate phosphoribosyltransferase</fullName>
    </recommendedName>
</protein>
<accession>A0A369A4R8</accession>
<dbReference type="SUPFAM" id="SSF55961">
    <property type="entry name" value="Bet v1-like"/>
    <property type="match status" value="1"/>
</dbReference>
<gene>
    <name evidence="1" type="ORF">DES35_103231</name>
</gene>
<proteinExistence type="predicted"/>
<name>A0A369A4R8_9FLAO</name>
<organism evidence="1 2">
    <name type="scientific">Schleiferia thermophila</name>
    <dbReference type="NCBI Taxonomy" id="884107"/>
    <lineage>
        <taxon>Bacteria</taxon>
        <taxon>Pseudomonadati</taxon>
        <taxon>Bacteroidota</taxon>
        <taxon>Flavobacteriia</taxon>
        <taxon>Flavobacteriales</taxon>
        <taxon>Schleiferiaceae</taxon>
        <taxon>Schleiferia</taxon>
    </lineage>
</organism>
<dbReference type="RefSeq" id="WP_037358690.1">
    <property type="nucleotide sequence ID" value="NZ_BHZF01000003.1"/>
</dbReference>
<reference evidence="1 2" key="1">
    <citation type="submission" date="2018-07" db="EMBL/GenBank/DDBJ databases">
        <title>Genomic Encyclopedia of Type Strains, Phase IV (KMG-IV): sequencing the most valuable type-strain genomes for metagenomic binning, comparative biology and taxonomic classification.</title>
        <authorList>
            <person name="Goeker M."/>
        </authorList>
    </citation>
    <scope>NUCLEOTIDE SEQUENCE [LARGE SCALE GENOMIC DNA]</scope>
    <source>
        <strain evidence="1 2">DSM 21410</strain>
    </source>
</reference>
<dbReference type="AlphaFoldDB" id="A0A369A4R8"/>
<dbReference type="Proteomes" id="UP000253517">
    <property type="component" value="Unassembled WGS sequence"/>
</dbReference>
<dbReference type="EMBL" id="QPJS01000003">
    <property type="protein sequence ID" value="RCX03346.1"/>
    <property type="molecule type" value="Genomic_DNA"/>
</dbReference>
<evidence type="ECO:0008006" key="3">
    <source>
        <dbReference type="Google" id="ProtNLM"/>
    </source>
</evidence>
<sequence>MNLTSKKIQVNQPAALIFGKLTGSLENYRQLMPSEVAEFKTDGDTFTFGLKGFPEVHLKIKETVANQKVTFESFNSPIKFQLSCFIQEIGEGISELQFAFDGEVNMMMRMMLEKPLQNFIDKLADKAANL</sequence>
<comment type="caution">
    <text evidence="1">The sequence shown here is derived from an EMBL/GenBank/DDBJ whole genome shotgun (WGS) entry which is preliminary data.</text>
</comment>
<keyword evidence="2" id="KW-1185">Reference proteome</keyword>
<evidence type="ECO:0000313" key="1">
    <source>
        <dbReference type="EMBL" id="RCX03346.1"/>
    </source>
</evidence>